<dbReference type="InterPro" id="IPR027417">
    <property type="entry name" value="P-loop_NTPase"/>
</dbReference>
<evidence type="ECO:0000313" key="5">
    <source>
        <dbReference type="EMBL" id="TDU43353.1"/>
    </source>
</evidence>
<evidence type="ECO:0000256" key="2">
    <source>
        <dbReference type="ARBA" id="ARBA00022741"/>
    </source>
</evidence>
<dbReference type="PANTHER" id="PTHR43204:SF1">
    <property type="entry name" value="ABC TRANSPORTER I FAMILY MEMBER 6, CHLOROPLASTIC"/>
    <property type="match status" value="1"/>
</dbReference>
<dbReference type="InterPro" id="IPR003439">
    <property type="entry name" value="ABC_transporter-like_ATP-bd"/>
</dbReference>
<dbReference type="InterPro" id="IPR010230">
    <property type="entry name" value="FeS-cluster_ATPase_SufC"/>
</dbReference>
<reference evidence="5 6" key="1">
    <citation type="submission" date="2019-03" db="EMBL/GenBank/DDBJ databases">
        <title>Genomic Encyclopedia of Archaeal and Bacterial Type Strains, Phase II (KMG-II): from individual species to whole genera.</title>
        <authorList>
            <person name="Goeker M."/>
        </authorList>
    </citation>
    <scope>NUCLEOTIDE SEQUENCE [LARGE SCALE GENOMIC DNA]</scope>
    <source>
        <strain evidence="5 6">DSM 28135</strain>
    </source>
</reference>
<keyword evidence="3 5" id="KW-0067">ATP-binding</keyword>
<name>A0A4R7Q6V7_9FLAO</name>
<dbReference type="Pfam" id="PF00005">
    <property type="entry name" value="ABC_tran"/>
    <property type="match status" value="1"/>
</dbReference>
<sequence>MLKINNLHASVEDKAILRGINLEVKPGEVHAIMGPNGSGKSTLASVIAGKEEYEVTEGEILLENVNIDEMAPEERAHKGIFLSFQYPVEIPGVSVTNFMKTAINETRKANGLPDMPANEMLKLIREKSEMLEIDRKFLSRSLNEGFSGGEKKRNEIFQMAMLEPKLAILDETDSGLDIDALRIVANGVNKLKSKDNAVIVITHYQRLLDHIVPDFVHVLFEGRIVKSGGKELAHELEEKGYDWIKEEVNA</sequence>
<accession>A0A4R7Q6V7</accession>
<proteinExistence type="inferred from homology"/>
<evidence type="ECO:0000256" key="3">
    <source>
        <dbReference type="ARBA" id="ARBA00022840"/>
    </source>
</evidence>
<dbReference type="AlphaFoldDB" id="A0A4R7Q6V7"/>
<gene>
    <name evidence="5" type="ORF">BXY82_0764</name>
</gene>
<feature type="domain" description="ABC transporter" evidence="4">
    <location>
        <begin position="2"/>
        <end position="246"/>
    </location>
</feature>
<dbReference type="GO" id="GO:0005524">
    <property type="term" value="F:ATP binding"/>
    <property type="evidence" value="ECO:0007669"/>
    <property type="project" value="UniProtKB-KW"/>
</dbReference>
<dbReference type="RefSeq" id="WP_133756820.1">
    <property type="nucleotide sequence ID" value="NZ_SOBW01000007.1"/>
</dbReference>
<dbReference type="OrthoDB" id="9806149at2"/>
<protein>
    <submittedName>
        <fullName evidence="5">Fe-S cluster assembly ATP-binding protein</fullName>
    </submittedName>
</protein>
<keyword evidence="2" id="KW-0547">Nucleotide-binding</keyword>
<comment type="similarity">
    <text evidence="1">Belongs to the ABC transporter superfamily. Ycf16 family.</text>
</comment>
<dbReference type="PANTHER" id="PTHR43204">
    <property type="entry name" value="ABC TRANSPORTER I FAMILY MEMBER 6, CHLOROPLASTIC"/>
    <property type="match status" value="1"/>
</dbReference>
<organism evidence="5 6">
    <name type="scientific">Gelidibacter sediminis</name>
    <dbReference type="NCBI Taxonomy" id="1608710"/>
    <lineage>
        <taxon>Bacteria</taxon>
        <taxon>Pseudomonadati</taxon>
        <taxon>Bacteroidota</taxon>
        <taxon>Flavobacteriia</taxon>
        <taxon>Flavobacteriales</taxon>
        <taxon>Flavobacteriaceae</taxon>
        <taxon>Gelidibacter</taxon>
    </lineage>
</organism>
<comment type="caution">
    <text evidence="5">The sequence shown here is derived from an EMBL/GenBank/DDBJ whole genome shotgun (WGS) entry which is preliminary data.</text>
</comment>
<dbReference type="SMART" id="SM00382">
    <property type="entry name" value="AAA"/>
    <property type="match status" value="1"/>
</dbReference>
<dbReference type="PROSITE" id="PS50893">
    <property type="entry name" value="ABC_TRANSPORTER_2"/>
    <property type="match status" value="1"/>
</dbReference>
<dbReference type="InterPro" id="IPR003593">
    <property type="entry name" value="AAA+_ATPase"/>
</dbReference>
<dbReference type="SUPFAM" id="SSF52540">
    <property type="entry name" value="P-loop containing nucleoside triphosphate hydrolases"/>
    <property type="match status" value="1"/>
</dbReference>
<dbReference type="Gene3D" id="3.40.50.300">
    <property type="entry name" value="P-loop containing nucleotide triphosphate hydrolases"/>
    <property type="match status" value="1"/>
</dbReference>
<evidence type="ECO:0000259" key="4">
    <source>
        <dbReference type="PROSITE" id="PS50893"/>
    </source>
</evidence>
<evidence type="ECO:0000256" key="1">
    <source>
        <dbReference type="ARBA" id="ARBA00006216"/>
    </source>
</evidence>
<evidence type="ECO:0000313" key="6">
    <source>
        <dbReference type="Proteomes" id="UP000294689"/>
    </source>
</evidence>
<dbReference type="NCBIfam" id="TIGR01978">
    <property type="entry name" value="sufC"/>
    <property type="match status" value="1"/>
</dbReference>
<dbReference type="Proteomes" id="UP000294689">
    <property type="component" value="Unassembled WGS sequence"/>
</dbReference>
<keyword evidence="6" id="KW-1185">Reference proteome</keyword>
<dbReference type="CDD" id="cd03217">
    <property type="entry name" value="ABC_FeS_Assembly"/>
    <property type="match status" value="1"/>
</dbReference>
<dbReference type="EMBL" id="SOBW01000007">
    <property type="protein sequence ID" value="TDU43353.1"/>
    <property type="molecule type" value="Genomic_DNA"/>
</dbReference>
<dbReference type="GO" id="GO:0016887">
    <property type="term" value="F:ATP hydrolysis activity"/>
    <property type="evidence" value="ECO:0007669"/>
    <property type="project" value="InterPro"/>
</dbReference>